<name>A0A2H3HMD2_GIBZA</name>
<dbReference type="OrthoDB" id="5407417at2759"/>
<reference evidence="1" key="2">
    <citation type="submission" date="2021-03" db="EMBL/GenBank/DDBJ databases">
        <authorList>
            <person name="Alouane T."/>
            <person name="Langin T."/>
            <person name="Bonhomme L."/>
        </authorList>
    </citation>
    <scope>NUCLEOTIDE SEQUENCE</scope>
    <source>
        <strain evidence="1">MDC_Fg202</strain>
    </source>
</reference>
<dbReference type="EMBL" id="CAJPIJ010000078">
    <property type="protein sequence ID" value="CAG1969086.1"/>
    <property type="molecule type" value="Genomic_DNA"/>
</dbReference>
<dbReference type="Pfam" id="PF16093">
    <property type="entry name" value="PAC4"/>
    <property type="match status" value="1"/>
</dbReference>
<dbReference type="AlphaFoldDB" id="A0A2H3HMD2"/>
<protein>
    <recommendedName>
        <fullName evidence="4">Proteasome assembly chaperone 3</fullName>
    </recommendedName>
</protein>
<accession>A0A2H3HMD2</accession>
<reference evidence="2" key="1">
    <citation type="submission" date="2019-04" db="EMBL/GenBank/DDBJ databases">
        <authorList>
            <person name="Melise S."/>
            <person name="Noan J."/>
            <person name="Okalmin O."/>
        </authorList>
    </citation>
    <scope>NUCLEOTIDE SEQUENCE</scope>
    <source>
        <strain evidence="2">FN9</strain>
    </source>
</reference>
<evidence type="ECO:0008006" key="4">
    <source>
        <dbReference type="Google" id="ProtNLM"/>
    </source>
</evidence>
<organism evidence="1 3">
    <name type="scientific">Gibberella zeae</name>
    <name type="common">Wheat head blight fungus</name>
    <name type="synonym">Fusarium graminearum</name>
    <dbReference type="NCBI Taxonomy" id="5518"/>
    <lineage>
        <taxon>Eukaryota</taxon>
        <taxon>Fungi</taxon>
        <taxon>Dikarya</taxon>
        <taxon>Ascomycota</taxon>
        <taxon>Pezizomycotina</taxon>
        <taxon>Sordariomycetes</taxon>
        <taxon>Hypocreomycetidae</taxon>
        <taxon>Hypocreales</taxon>
        <taxon>Nectriaceae</taxon>
        <taxon>Fusarium</taxon>
    </lineage>
</organism>
<evidence type="ECO:0000313" key="1">
    <source>
        <dbReference type="EMBL" id="CAG1969086.1"/>
    </source>
</evidence>
<evidence type="ECO:0000313" key="2">
    <source>
        <dbReference type="EMBL" id="VIO59159.1"/>
    </source>
</evidence>
<dbReference type="Proteomes" id="UP000746612">
    <property type="component" value="Unassembled WGS sequence"/>
</dbReference>
<proteinExistence type="predicted"/>
<dbReference type="OMA" id="VYVGCSI"/>
<evidence type="ECO:0000313" key="3">
    <source>
        <dbReference type="Proteomes" id="UP000746612"/>
    </source>
</evidence>
<dbReference type="EMBL" id="CAAKMV010000137">
    <property type="protein sequence ID" value="VIO59159.1"/>
    <property type="molecule type" value="Genomic_DNA"/>
</dbReference>
<sequence length="153" mass="16531">MAADSIELSVPLPRSLDTRIYIRLSTKAKSIVIFLTTATQDELSTPVPLGSFVYALPNRLDQAQPLSTTLYSSEISVEFTTRLAKLLARKSQLPVYITNSMSFANAGMGGTVEEEMEAFKTIVQVISEKLQLSSAKTADAIVTPLVGMKIGSS</sequence>
<dbReference type="GO" id="GO:0043248">
    <property type="term" value="P:proteasome assembly"/>
    <property type="evidence" value="ECO:0007669"/>
    <property type="project" value="InterPro"/>
</dbReference>
<dbReference type="InterPro" id="IPR032157">
    <property type="entry name" value="PAC4"/>
</dbReference>
<dbReference type="Gene3D" id="3.30.230.100">
    <property type="match status" value="1"/>
</dbReference>
<gene>
    <name evidence="2" type="ORF">FUG_LOCUS331740</name>
    <name evidence="1" type="ORF">MDCFG202_LOCUS63634</name>
</gene>